<reference evidence="1" key="1">
    <citation type="journal article" date="2015" name="Nature">
        <title>Complex archaea that bridge the gap between prokaryotes and eukaryotes.</title>
        <authorList>
            <person name="Spang A."/>
            <person name="Saw J.H."/>
            <person name="Jorgensen S.L."/>
            <person name="Zaremba-Niedzwiedzka K."/>
            <person name="Martijn J."/>
            <person name="Lind A.E."/>
            <person name="van Eijk R."/>
            <person name="Schleper C."/>
            <person name="Guy L."/>
            <person name="Ettema T.J."/>
        </authorList>
    </citation>
    <scope>NUCLEOTIDE SEQUENCE</scope>
</reference>
<proteinExistence type="predicted"/>
<organism evidence="1">
    <name type="scientific">marine sediment metagenome</name>
    <dbReference type="NCBI Taxonomy" id="412755"/>
    <lineage>
        <taxon>unclassified sequences</taxon>
        <taxon>metagenomes</taxon>
        <taxon>ecological metagenomes</taxon>
    </lineage>
</organism>
<dbReference type="AlphaFoldDB" id="A0A0F9LGP4"/>
<accession>A0A0F9LGP4</accession>
<comment type="caution">
    <text evidence="1">The sequence shown here is derived from an EMBL/GenBank/DDBJ whole genome shotgun (WGS) entry which is preliminary data.</text>
</comment>
<evidence type="ECO:0000313" key="1">
    <source>
        <dbReference type="EMBL" id="KKM63410.1"/>
    </source>
</evidence>
<dbReference type="EMBL" id="LAZR01011103">
    <property type="protein sequence ID" value="KKM63410.1"/>
    <property type="molecule type" value="Genomic_DNA"/>
</dbReference>
<sequence>MLDIRIRKHDAHIVGNRVRGITVGVGEHGFGWIISRRSGGILQESSVVWLDHTACVRDLIKRVGMIETGGKDLEEHQEHESSMQMHLFCGCKAVDAGGADVVCREAIEPRARMG</sequence>
<gene>
    <name evidence="1" type="ORF">LCGC14_1511710</name>
</gene>
<name>A0A0F9LGP4_9ZZZZ</name>
<protein>
    <submittedName>
        <fullName evidence="1">Uncharacterized protein</fullName>
    </submittedName>
</protein>